<keyword evidence="1" id="KW-1133">Transmembrane helix</keyword>
<gene>
    <name evidence="2" type="ORF">NLF92_08720</name>
</gene>
<evidence type="ECO:0000313" key="2">
    <source>
        <dbReference type="EMBL" id="MCP3429025.1"/>
    </source>
</evidence>
<accession>A0AA42BLQ1</accession>
<keyword evidence="3" id="KW-1185">Reference proteome</keyword>
<dbReference type="PANTHER" id="PTHR34219:SF8">
    <property type="entry name" value="PEPSY DOMAIN-CONTAINING PROTEIN"/>
    <property type="match status" value="1"/>
</dbReference>
<protein>
    <submittedName>
        <fullName evidence="2">PepSY domain-containing protein</fullName>
    </submittedName>
</protein>
<dbReference type="AlphaFoldDB" id="A0AA42BLQ1"/>
<dbReference type="InterPro" id="IPR005625">
    <property type="entry name" value="PepSY-ass_TM"/>
</dbReference>
<organism evidence="2 3">
    <name type="scientific">Opacimonas viscosa</name>
    <dbReference type="NCBI Taxonomy" id="2961944"/>
    <lineage>
        <taxon>Bacteria</taxon>
        <taxon>Pseudomonadati</taxon>
        <taxon>Pseudomonadota</taxon>
        <taxon>Gammaproteobacteria</taxon>
        <taxon>Alteromonadales</taxon>
        <taxon>Alteromonadaceae</taxon>
        <taxon>Opacimonas</taxon>
    </lineage>
</organism>
<dbReference type="EMBL" id="JANATA010000014">
    <property type="protein sequence ID" value="MCP3429025.1"/>
    <property type="molecule type" value="Genomic_DNA"/>
</dbReference>
<name>A0AA42BLQ1_9ALTE</name>
<comment type="caution">
    <text evidence="2">The sequence shown here is derived from an EMBL/GenBank/DDBJ whole genome shotgun (WGS) entry which is preliminary data.</text>
</comment>
<evidence type="ECO:0000313" key="3">
    <source>
        <dbReference type="Proteomes" id="UP001165413"/>
    </source>
</evidence>
<proteinExistence type="predicted"/>
<keyword evidence="1" id="KW-0472">Membrane</keyword>
<feature type="transmembrane region" description="Helical" evidence="1">
    <location>
        <begin position="66"/>
        <end position="88"/>
    </location>
</feature>
<dbReference type="Proteomes" id="UP001165413">
    <property type="component" value="Unassembled WGS sequence"/>
</dbReference>
<reference evidence="2" key="1">
    <citation type="submission" date="2022-07" db="EMBL/GenBank/DDBJ databases">
        <title>Characterization of the Novel Bacterium Alteromonas immobilis LMIT006 and Alteromonas gregis LMIT007.</title>
        <authorList>
            <person name="Lin X."/>
        </authorList>
    </citation>
    <scope>NUCLEOTIDE SEQUENCE</scope>
    <source>
        <strain evidence="2">LMIT007</strain>
    </source>
</reference>
<dbReference type="Pfam" id="PF03929">
    <property type="entry name" value="PepSY_TM"/>
    <property type="match status" value="1"/>
</dbReference>
<evidence type="ECO:0000256" key="1">
    <source>
        <dbReference type="SAM" id="Phobius"/>
    </source>
</evidence>
<dbReference type="PANTHER" id="PTHR34219">
    <property type="entry name" value="IRON-REGULATED INNER MEMBRANE PROTEIN-RELATED"/>
    <property type="match status" value="1"/>
</dbReference>
<sequence>MDIMFFGSVVTNNPLLSQYGSMVVYDHHTGELKTKYDIRHAGVLQKFDDSTRKLHFGYFAGIWSKIIWSIVGLAPVILMVTGTLMFIIRRQPKTRLNRRKKTLPAHSLKHYN</sequence>
<keyword evidence="1" id="KW-0812">Transmembrane</keyword>